<evidence type="ECO:0000256" key="1">
    <source>
        <dbReference type="SAM" id="SignalP"/>
    </source>
</evidence>
<evidence type="ECO:0000313" key="3">
    <source>
        <dbReference type="Proteomes" id="UP001149140"/>
    </source>
</evidence>
<reference evidence="2" key="1">
    <citation type="submission" date="2022-10" db="EMBL/GenBank/DDBJ databases">
        <title>The WGS of Solirubrobacter ginsenosidimutans DSM 21036.</title>
        <authorList>
            <person name="Jiang Z."/>
        </authorList>
    </citation>
    <scope>NUCLEOTIDE SEQUENCE</scope>
    <source>
        <strain evidence="2">DSM 21036</strain>
    </source>
</reference>
<gene>
    <name evidence="2" type="ORF">OM076_08675</name>
</gene>
<dbReference type="Proteomes" id="UP001149140">
    <property type="component" value="Unassembled WGS sequence"/>
</dbReference>
<dbReference type="RefSeq" id="WP_270039120.1">
    <property type="nucleotide sequence ID" value="NZ_JAPDOD010000005.1"/>
</dbReference>
<accession>A0A9X3S1Q4</accession>
<keyword evidence="1" id="KW-0732">Signal</keyword>
<feature type="chain" id="PRO_5040991566" evidence="1">
    <location>
        <begin position="27"/>
        <end position="206"/>
    </location>
</feature>
<evidence type="ECO:0000313" key="2">
    <source>
        <dbReference type="EMBL" id="MDA0160336.1"/>
    </source>
</evidence>
<name>A0A9X3S1Q4_9ACTN</name>
<feature type="signal peptide" evidence="1">
    <location>
        <begin position="1"/>
        <end position="26"/>
    </location>
</feature>
<organism evidence="2 3">
    <name type="scientific">Solirubrobacter ginsenosidimutans</name>
    <dbReference type="NCBI Taxonomy" id="490573"/>
    <lineage>
        <taxon>Bacteria</taxon>
        <taxon>Bacillati</taxon>
        <taxon>Actinomycetota</taxon>
        <taxon>Thermoleophilia</taxon>
        <taxon>Solirubrobacterales</taxon>
        <taxon>Solirubrobacteraceae</taxon>
        <taxon>Solirubrobacter</taxon>
    </lineage>
</organism>
<sequence length="206" mass="21582">MKRSRIALAVGLASAGMALCTSVAAAATVQTATQVAPLSGCSQPVMTQPFAFAKDFNAYTLAPGGTFDSAVSAGWELKSGAGIVQTAQPDGTVGGSLDLPSKSQATSPVLCVTSDYPTARLHVRNLAGSEGVFFYVSYWNNGVWTAPKNTGQFHGSGNSLWTLSNPMNVQPSGAAGWQQVRFTFVAGGNTSRFQVDNFWVDPRISH</sequence>
<proteinExistence type="predicted"/>
<keyword evidence="3" id="KW-1185">Reference proteome</keyword>
<dbReference type="AlphaFoldDB" id="A0A9X3S1Q4"/>
<dbReference type="EMBL" id="JAPDOD010000005">
    <property type="protein sequence ID" value="MDA0160336.1"/>
    <property type="molecule type" value="Genomic_DNA"/>
</dbReference>
<comment type="caution">
    <text evidence="2">The sequence shown here is derived from an EMBL/GenBank/DDBJ whole genome shotgun (WGS) entry which is preliminary data.</text>
</comment>
<protein>
    <submittedName>
        <fullName evidence="2">Uncharacterized protein</fullName>
    </submittedName>
</protein>